<feature type="compositionally biased region" description="Acidic residues" evidence="1">
    <location>
        <begin position="226"/>
        <end position="239"/>
    </location>
</feature>
<proteinExistence type="predicted"/>
<gene>
    <name evidence="2" type="ORF">ACFQ2X_17900</name>
</gene>
<dbReference type="EMBL" id="JBHTLR010000036">
    <property type="protein sequence ID" value="MFD1218479.1"/>
    <property type="molecule type" value="Genomic_DNA"/>
</dbReference>
<dbReference type="PANTHER" id="PTHR30164">
    <property type="entry name" value="MTFA PEPTIDASE"/>
    <property type="match status" value="1"/>
</dbReference>
<evidence type="ECO:0000313" key="3">
    <source>
        <dbReference type="Proteomes" id="UP001597264"/>
    </source>
</evidence>
<dbReference type="PANTHER" id="PTHR30164:SF2">
    <property type="entry name" value="PROTEIN MTFA"/>
    <property type="match status" value="1"/>
</dbReference>
<sequence length="301" mass="34166">MEAFLLLILFAAAVWLIPYFWRRWRRQHLMAQPLSTEQQSWLEQNLALYPRLPDDQQQELRSHISLFLRDKAFVGCNGLKVTEEMRVTVAAHACLLLLQRANNCYPNLRTILLYPDAYLAEETHRDGYVESAHLSARAGEAHYRGPVVLSWADLQQGLAQPQQGHNVAIHEFAHKLDEEDGYVDGRPLFDSVEAGKDWAPVMRDAFAALRQRLHALHTEIQGTESQPDEGEREVSEEKDDPPSVLDTYGAQSPAEFFAVATEAYFVIPTAMQAAHPALYRELQKFYRTDPAALLRGNLADG</sequence>
<dbReference type="Proteomes" id="UP001597264">
    <property type="component" value="Unassembled WGS sequence"/>
</dbReference>
<accession>A0ABW3UG92</accession>
<reference evidence="3" key="1">
    <citation type="journal article" date="2019" name="Int. J. Syst. Evol. Microbiol.">
        <title>The Global Catalogue of Microorganisms (GCM) 10K type strain sequencing project: providing services to taxonomists for standard genome sequencing and annotation.</title>
        <authorList>
            <consortium name="The Broad Institute Genomics Platform"/>
            <consortium name="The Broad Institute Genome Sequencing Center for Infectious Disease"/>
            <person name="Wu L."/>
            <person name="Ma J."/>
        </authorList>
    </citation>
    <scope>NUCLEOTIDE SEQUENCE [LARGE SCALE GENOMIC DNA]</scope>
    <source>
        <strain evidence="3">CCUG 54356</strain>
    </source>
</reference>
<dbReference type="SUPFAM" id="SSF55486">
    <property type="entry name" value="Metalloproteases ('zincins'), catalytic domain"/>
    <property type="match status" value="1"/>
</dbReference>
<evidence type="ECO:0000313" key="2">
    <source>
        <dbReference type="EMBL" id="MFD1218479.1"/>
    </source>
</evidence>
<dbReference type="InterPro" id="IPR024079">
    <property type="entry name" value="MetalloPept_cat_dom_sf"/>
</dbReference>
<comment type="caution">
    <text evidence="2">The sequence shown here is derived from an EMBL/GenBank/DDBJ whole genome shotgun (WGS) entry which is preliminary data.</text>
</comment>
<keyword evidence="3" id="KW-1185">Reference proteome</keyword>
<dbReference type="InterPro" id="IPR042252">
    <property type="entry name" value="MtfA_N"/>
</dbReference>
<protein>
    <submittedName>
        <fullName evidence="2">Zinc-dependent peptidase</fullName>
    </submittedName>
</protein>
<dbReference type="Gene3D" id="1.10.472.150">
    <property type="entry name" value="Glucose-regulated metallo-peptidase M90, N-terminal domain"/>
    <property type="match status" value="1"/>
</dbReference>
<feature type="region of interest" description="Disordered" evidence="1">
    <location>
        <begin position="218"/>
        <end position="245"/>
    </location>
</feature>
<name>A0ABW3UG92_9GAMM</name>
<dbReference type="Pfam" id="PF06167">
    <property type="entry name" value="Peptidase_M90"/>
    <property type="match status" value="1"/>
</dbReference>
<dbReference type="Gene3D" id="3.40.390.10">
    <property type="entry name" value="Collagenase (Catalytic Domain)"/>
    <property type="match status" value="1"/>
</dbReference>
<dbReference type="InterPro" id="IPR010384">
    <property type="entry name" value="MtfA_fam"/>
</dbReference>
<dbReference type="CDD" id="cd20169">
    <property type="entry name" value="Peptidase_M90_mtfA"/>
    <property type="match status" value="1"/>
</dbReference>
<organism evidence="2 3">
    <name type="scientific">Microbulbifer celer</name>
    <dbReference type="NCBI Taxonomy" id="435905"/>
    <lineage>
        <taxon>Bacteria</taxon>
        <taxon>Pseudomonadati</taxon>
        <taxon>Pseudomonadota</taxon>
        <taxon>Gammaproteobacteria</taxon>
        <taxon>Cellvibrionales</taxon>
        <taxon>Microbulbiferaceae</taxon>
        <taxon>Microbulbifer</taxon>
    </lineage>
</organism>
<evidence type="ECO:0000256" key="1">
    <source>
        <dbReference type="SAM" id="MobiDB-lite"/>
    </source>
</evidence>
<dbReference type="RefSeq" id="WP_230438102.1">
    <property type="nucleotide sequence ID" value="NZ_CP087715.1"/>
</dbReference>